<keyword evidence="4" id="KW-1185">Reference proteome</keyword>
<evidence type="ECO:0000313" key="2">
    <source>
        <dbReference type="EMBL" id="QCN83595.1"/>
    </source>
</evidence>
<evidence type="ECO:0000313" key="1">
    <source>
        <dbReference type="EMBL" id="AZS89569.1"/>
    </source>
</evidence>
<dbReference type="OrthoDB" id="9907453at2"/>
<name>A0A3Q9KUH8_STRGD</name>
<dbReference type="NCBIfam" id="NF033212">
    <property type="entry name" value="SapB_AmfS_lanti"/>
    <property type="match status" value="1"/>
</dbReference>
<evidence type="ECO:0000313" key="3">
    <source>
        <dbReference type="Proteomes" id="UP000271291"/>
    </source>
</evidence>
<dbReference type="AlphaFoldDB" id="A0A3Q9KUH8"/>
<evidence type="ECO:0000313" key="4">
    <source>
        <dbReference type="Proteomes" id="UP000501753"/>
    </source>
</evidence>
<proteinExistence type="predicted"/>
<dbReference type="Proteomes" id="UP000501753">
    <property type="component" value="Chromosome"/>
</dbReference>
<dbReference type="InterPro" id="IPR045825">
    <property type="entry name" value="RamS"/>
</dbReference>
<dbReference type="KEGG" id="sgd:ELQ87_38965"/>
<reference evidence="1 3" key="2">
    <citation type="submission" date="2018-12" db="EMBL/GenBank/DDBJ databases">
        <title>Streptomyces griseoviridis F1-27 complete genome.</title>
        <authorList>
            <person name="Mariita R.M."/>
            <person name="Sello J.K."/>
        </authorList>
    </citation>
    <scope>NUCLEOTIDE SEQUENCE [LARGE SCALE GENOMIC DNA]</scope>
    <source>
        <strain evidence="1 3">F1-27</strain>
    </source>
</reference>
<dbReference type="Pfam" id="PF19402">
    <property type="entry name" value="RamS"/>
    <property type="match status" value="1"/>
</dbReference>
<dbReference type="RefSeq" id="WP_127182338.1">
    <property type="nucleotide sequence ID" value="NZ_CP029078.1"/>
</dbReference>
<reference evidence="2 4" key="1">
    <citation type="submission" date="2018-04" db="EMBL/GenBank/DDBJ databases">
        <title>Complete genome sequences of Streptomyces griseoviridis K61 and characterization of antagonistic properties of biological control agents.</title>
        <authorList>
            <person name="Mariita R.M."/>
            <person name="Sello J.K."/>
        </authorList>
    </citation>
    <scope>NUCLEOTIDE SEQUENCE [LARGE SCALE GENOMIC DNA]</scope>
    <source>
        <strain evidence="2 4">K61</strain>
    </source>
</reference>
<organism evidence="1 3">
    <name type="scientific">Streptomyces griseoviridis</name>
    <dbReference type="NCBI Taxonomy" id="45398"/>
    <lineage>
        <taxon>Bacteria</taxon>
        <taxon>Bacillati</taxon>
        <taxon>Actinomycetota</taxon>
        <taxon>Actinomycetes</taxon>
        <taxon>Kitasatosporales</taxon>
        <taxon>Streptomycetaceae</taxon>
        <taxon>Streptomyces</taxon>
    </lineage>
</organism>
<dbReference type="EMBL" id="CP029078">
    <property type="protein sequence ID" value="QCN83595.1"/>
    <property type="molecule type" value="Genomic_DNA"/>
</dbReference>
<sequence>MQQILDLQELETEHIVDEDGAVIASDFSTFACDSNVSVVVC</sequence>
<protein>
    <submittedName>
        <fullName evidence="1">SapB/AmfS family lantipeptide</fullName>
    </submittedName>
</protein>
<dbReference type="Proteomes" id="UP000271291">
    <property type="component" value="Chromosome"/>
</dbReference>
<dbReference type="EMBL" id="CP034687">
    <property type="protein sequence ID" value="AZS89569.1"/>
    <property type="molecule type" value="Genomic_DNA"/>
</dbReference>
<accession>A0A3Q9KUH8</accession>
<gene>
    <name evidence="2" type="ORF">DDJ31_00270</name>
    <name evidence="1" type="ORF">ELQ87_38965</name>
</gene>